<proteinExistence type="predicted"/>
<accession>A0AAN8IKD7</accession>
<sequence>MVADGSFLLAIGGTMSLSCAFITCAFPVKRKRDKTPFNKEISKSGKSEEVKGEGTKSPHCSATVIGKQVNLRFRVNEGHQLVT</sequence>
<keyword evidence="2" id="KW-1133">Transmembrane helix</keyword>
<dbReference type="EMBL" id="WIXE01010153">
    <property type="protein sequence ID" value="KAK5977804.1"/>
    <property type="molecule type" value="Genomic_DNA"/>
</dbReference>
<name>A0AAN8IKD7_TRICO</name>
<feature type="region of interest" description="Disordered" evidence="1">
    <location>
        <begin position="35"/>
        <end position="59"/>
    </location>
</feature>
<evidence type="ECO:0000313" key="4">
    <source>
        <dbReference type="Proteomes" id="UP001331761"/>
    </source>
</evidence>
<organism evidence="3 4">
    <name type="scientific">Trichostrongylus colubriformis</name>
    <name type="common">Black scour worm</name>
    <dbReference type="NCBI Taxonomy" id="6319"/>
    <lineage>
        <taxon>Eukaryota</taxon>
        <taxon>Metazoa</taxon>
        <taxon>Ecdysozoa</taxon>
        <taxon>Nematoda</taxon>
        <taxon>Chromadorea</taxon>
        <taxon>Rhabditida</taxon>
        <taxon>Rhabditina</taxon>
        <taxon>Rhabditomorpha</taxon>
        <taxon>Strongyloidea</taxon>
        <taxon>Trichostrongylidae</taxon>
        <taxon>Trichostrongylus</taxon>
    </lineage>
</organism>
<comment type="caution">
    <text evidence="3">The sequence shown here is derived from an EMBL/GenBank/DDBJ whole genome shotgun (WGS) entry which is preliminary data.</text>
</comment>
<feature type="transmembrane region" description="Helical" evidence="2">
    <location>
        <begin position="6"/>
        <end position="28"/>
    </location>
</feature>
<evidence type="ECO:0000256" key="2">
    <source>
        <dbReference type="SAM" id="Phobius"/>
    </source>
</evidence>
<reference evidence="3 4" key="1">
    <citation type="submission" date="2019-10" db="EMBL/GenBank/DDBJ databases">
        <title>Assembly and Annotation for the nematode Trichostrongylus colubriformis.</title>
        <authorList>
            <person name="Martin J."/>
        </authorList>
    </citation>
    <scope>NUCLEOTIDE SEQUENCE [LARGE SCALE GENOMIC DNA]</scope>
    <source>
        <strain evidence="3">G859</strain>
        <tissue evidence="3">Whole worm</tissue>
    </source>
</reference>
<feature type="compositionally biased region" description="Basic and acidic residues" evidence="1">
    <location>
        <begin position="35"/>
        <end position="56"/>
    </location>
</feature>
<dbReference type="AlphaFoldDB" id="A0AAN8IKD7"/>
<keyword evidence="2" id="KW-0472">Membrane</keyword>
<evidence type="ECO:0000313" key="3">
    <source>
        <dbReference type="EMBL" id="KAK5977804.1"/>
    </source>
</evidence>
<protein>
    <submittedName>
        <fullName evidence="3">Uncharacterized protein</fullName>
    </submittedName>
</protein>
<evidence type="ECO:0000256" key="1">
    <source>
        <dbReference type="SAM" id="MobiDB-lite"/>
    </source>
</evidence>
<keyword evidence="2" id="KW-0812">Transmembrane</keyword>
<gene>
    <name evidence="3" type="ORF">GCK32_014825</name>
</gene>
<keyword evidence="4" id="KW-1185">Reference proteome</keyword>
<dbReference type="Proteomes" id="UP001331761">
    <property type="component" value="Unassembled WGS sequence"/>
</dbReference>